<sequence>MVLLGRAIRKEQKEDNDIAEREKCFWKIDEHALVGTSSRIHRKASILKAQSRGALALDRVTSCVPRLVRGVKGPLRKSLFQPQRWSSSDGANDGAGGEGRRWSEVVGLGGRLTHKGGAR</sequence>
<evidence type="ECO:0000313" key="2">
    <source>
        <dbReference type="EMBL" id="KAF7397986.1"/>
    </source>
</evidence>
<proteinExistence type="predicted"/>
<protein>
    <submittedName>
        <fullName evidence="2">Uncharacterized protein</fullName>
    </submittedName>
</protein>
<dbReference type="EMBL" id="JACSDY010000019">
    <property type="protein sequence ID" value="KAF7397986.1"/>
    <property type="molecule type" value="Genomic_DNA"/>
</dbReference>
<dbReference type="Proteomes" id="UP000600918">
    <property type="component" value="Unassembled WGS sequence"/>
</dbReference>
<evidence type="ECO:0000256" key="1">
    <source>
        <dbReference type="SAM" id="MobiDB-lite"/>
    </source>
</evidence>
<organism evidence="2 3">
    <name type="scientific">Vespula pensylvanica</name>
    <name type="common">Western yellow jacket</name>
    <name type="synonym">Wasp</name>
    <dbReference type="NCBI Taxonomy" id="30213"/>
    <lineage>
        <taxon>Eukaryota</taxon>
        <taxon>Metazoa</taxon>
        <taxon>Ecdysozoa</taxon>
        <taxon>Arthropoda</taxon>
        <taxon>Hexapoda</taxon>
        <taxon>Insecta</taxon>
        <taxon>Pterygota</taxon>
        <taxon>Neoptera</taxon>
        <taxon>Endopterygota</taxon>
        <taxon>Hymenoptera</taxon>
        <taxon>Apocrita</taxon>
        <taxon>Aculeata</taxon>
        <taxon>Vespoidea</taxon>
        <taxon>Vespidae</taxon>
        <taxon>Vespinae</taxon>
        <taxon>Vespula</taxon>
    </lineage>
</organism>
<name>A0A834K0R5_VESPE</name>
<accession>A0A834K0R5</accession>
<gene>
    <name evidence="2" type="ORF">H0235_015994</name>
</gene>
<reference evidence="2" key="1">
    <citation type="journal article" date="2020" name="G3 (Bethesda)">
        <title>High-Quality Assemblies for Three Invasive Social Wasps from the &lt;i&gt;Vespula&lt;/i&gt; Genus.</title>
        <authorList>
            <person name="Harrop T.W.R."/>
            <person name="Guhlin J."/>
            <person name="McLaughlin G.M."/>
            <person name="Permina E."/>
            <person name="Stockwell P."/>
            <person name="Gilligan J."/>
            <person name="Le Lec M.F."/>
            <person name="Gruber M.A.M."/>
            <person name="Quinn O."/>
            <person name="Lovegrove M."/>
            <person name="Duncan E.J."/>
            <person name="Remnant E.J."/>
            <person name="Van Eeckhoven J."/>
            <person name="Graham B."/>
            <person name="Knapp R.A."/>
            <person name="Langford K.W."/>
            <person name="Kronenberg Z."/>
            <person name="Press M.O."/>
            <person name="Eacker S.M."/>
            <person name="Wilson-Rankin E.E."/>
            <person name="Purcell J."/>
            <person name="Lester P.J."/>
            <person name="Dearden P.K."/>
        </authorList>
    </citation>
    <scope>NUCLEOTIDE SEQUENCE</scope>
    <source>
        <strain evidence="2">Volc-1</strain>
    </source>
</reference>
<comment type="caution">
    <text evidence="2">The sequence shown here is derived from an EMBL/GenBank/DDBJ whole genome shotgun (WGS) entry which is preliminary data.</text>
</comment>
<keyword evidence="3" id="KW-1185">Reference proteome</keyword>
<feature type="region of interest" description="Disordered" evidence="1">
    <location>
        <begin position="79"/>
        <end position="119"/>
    </location>
</feature>
<dbReference type="AlphaFoldDB" id="A0A834K0R5"/>
<evidence type="ECO:0000313" key="3">
    <source>
        <dbReference type="Proteomes" id="UP000600918"/>
    </source>
</evidence>